<gene>
    <name evidence="2" type="ORF">L2737_06430</name>
</gene>
<keyword evidence="3" id="KW-1185">Reference proteome</keyword>
<reference evidence="2 3" key="1">
    <citation type="submission" date="2022-01" db="EMBL/GenBank/DDBJ databases">
        <title>Whole genome-based taxonomy of the Shewanellaceae.</title>
        <authorList>
            <person name="Martin-Rodriguez A.J."/>
        </authorList>
    </citation>
    <scope>NUCLEOTIDE SEQUENCE [LARGE SCALE GENOMIC DNA]</scope>
    <source>
        <strain evidence="2 3">DSM 24955</strain>
    </source>
</reference>
<organism evidence="2 3">
    <name type="scientific">Shewanella electrodiphila</name>
    <dbReference type="NCBI Taxonomy" id="934143"/>
    <lineage>
        <taxon>Bacteria</taxon>
        <taxon>Pseudomonadati</taxon>
        <taxon>Pseudomonadota</taxon>
        <taxon>Gammaproteobacteria</taxon>
        <taxon>Alteromonadales</taxon>
        <taxon>Shewanellaceae</taxon>
        <taxon>Shewanella</taxon>
    </lineage>
</organism>
<keyword evidence="1" id="KW-0472">Membrane</keyword>
<name>A0ABT0KM88_9GAMM</name>
<sequence>MNKLKTSRVIIAIPFFIIGTGSVVSAFWLVIGRLLEGMMWKEDDSFVIGAMIVLILFGSSFISFGKDALYKGHSEKSKRLIGPTIFYAIGVIILIPGVWSFFAGSQQALMISLLGIASIIYGLRLSHKVKKEKVKIISNEV</sequence>
<proteinExistence type="predicted"/>
<protein>
    <submittedName>
        <fullName evidence="2">Uncharacterized protein</fullName>
    </submittedName>
</protein>
<evidence type="ECO:0000313" key="2">
    <source>
        <dbReference type="EMBL" id="MCL1044965.1"/>
    </source>
</evidence>
<feature type="transmembrane region" description="Helical" evidence="1">
    <location>
        <begin position="46"/>
        <end position="64"/>
    </location>
</feature>
<feature type="transmembrane region" description="Helical" evidence="1">
    <location>
        <begin position="108"/>
        <end position="125"/>
    </location>
</feature>
<dbReference type="RefSeq" id="WP_248955182.1">
    <property type="nucleotide sequence ID" value="NZ_JAKIKU010000003.1"/>
</dbReference>
<feature type="transmembrane region" description="Helical" evidence="1">
    <location>
        <begin position="9"/>
        <end position="31"/>
    </location>
</feature>
<accession>A0ABT0KM88</accession>
<keyword evidence="1" id="KW-0812">Transmembrane</keyword>
<keyword evidence="1" id="KW-1133">Transmembrane helix</keyword>
<comment type="caution">
    <text evidence="2">The sequence shown here is derived from an EMBL/GenBank/DDBJ whole genome shotgun (WGS) entry which is preliminary data.</text>
</comment>
<dbReference type="EMBL" id="JAKIKU010000003">
    <property type="protein sequence ID" value="MCL1044965.1"/>
    <property type="molecule type" value="Genomic_DNA"/>
</dbReference>
<feature type="transmembrane region" description="Helical" evidence="1">
    <location>
        <begin position="85"/>
        <end position="102"/>
    </location>
</feature>
<evidence type="ECO:0000256" key="1">
    <source>
        <dbReference type="SAM" id="Phobius"/>
    </source>
</evidence>
<dbReference type="Proteomes" id="UP001202134">
    <property type="component" value="Unassembled WGS sequence"/>
</dbReference>
<evidence type="ECO:0000313" key="3">
    <source>
        <dbReference type="Proteomes" id="UP001202134"/>
    </source>
</evidence>